<organism evidence="1">
    <name type="scientific">uncultured Desulfobacterium sp</name>
    <dbReference type="NCBI Taxonomy" id="201089"/>
    <lineage>
        <taxon>Bacteria</taxon>
        <taxon>Pseudomonadati</taxon>
        <taxon>Thermodesulfobacteriota</taxon>
        <taxon>Desulfobacteria</taxon>
        <taxon>Desulfobacterales</taxon>
        <taxon>Desulfobacteriaceae</taxon>
        <taxon>Desulfobacterium</taxon>
        <taxon>environmental samples</taxon>
    </lineage>
</organism>
<dbReference type="Gene3D" id="1.10.530.10">
    <property type="match status" value="1"/>
</dbReference>
<accession>A0A445MWI5</accession>
<dbReference type="SUPFAM" id="SSF53955">
    <property type="entry name" value="Lysozyme-like"/>
    <property type="match status" value="1"/>
</dbReference>
<evidence type="ECO:0008006" key="2">
    <source>
        <dbReference type="Google" id="ProtNLM"/>
    </source>
</evidence>
<dbReference type="CDD" id="cd00254">
    <property type="entry name" value="LT-like"/>
    <property type="match status" value="1"/>
</dbReference>
<dbReference type="InterPro" id="IPR023346">
    <property type="entry name" value="Lysozyme-like_dom_sf"/>
</dbReference>
<name>A0A445MWI5_9BACT</name>
<sequence>MFQNNQIASSFRPLCLFVILLWPTLCFGTTETVSLPVTVDYPFLRSLVIYQYYTLPGQKAMPAQVDDGCTTVELSEPKISAQDGIIRFENRIKISLGAPVLSRCTRLMGWEGYLEVLQKVKLDHNTSTISFQTIESRLYNLNRARTTIATAMWNMVEANVLPFLDKTTVDLSMPLDELKGFLPLLFSADDKTRVEKWLQTLRPRQLRIDEDAIRLDLLMDVELLDQPKDTVEAPTPEEIERLSRTWETWDAYLVYQIQSLMGKPLTRDERADILETVLETRHGFIAALTENTLGRNLVGEQFIWSWERITGLLRKYLVQDMSGSPMYYLAFISSSDALAVLQKIGPSIGLDISREGLVRLAKMISQGKAEPMLEYSYAIDPGLRTLLGFGPPLDESGPAFDIQELEIPEEKNEDTNTNQVSNWPAFLVSCACAGVAPPEKLEAIKPWIPSDEKDYWDRVKQVIELAVVSTLAKNRHEEKDYPYFRLLCLATAWQESCWRQFIKEGSKVRYVISCNNTSVGLMQVNERVWRGVYKPENLRWNIEYNARAGTEVLELYLQKYALKKMDKKNPLDHDTLCRAVYAMYYAGPGGFNKFLNRNKTKTYIRPDELFWEKYVLVKEGQFEKVAEISSH</sequence>
<dbReference type="AlphaFoldDB" id="A0A445MWI5"/>
<dbReference type="EMBL" id="OJIN01000104">
    <property type="protein sequence ID" value="SPD73711.1"/>
    <property type="molecule type" value="Genomic_DNA"/>
</dbReference>
<protein>
    <recommendedName>
        <fullName evidence="2">Transglycosylase SLT domain-containing protein</fullName>
    </recommendedName>
</protein>
<proteinExistence type="predicted"/>
<reference evidence="1" key="1">
    <citation type="submission" date="2018-01" db="EMBL/GenBank/DDBJ databases">
        <authorList>
            <person name="Regsiter A."/>
            <person name="William W."/>
        </authorList>
    </citation>
    <scope>NUCLEOTIDE SEQUENCE</scope>
    <source>
        <strain evidence="1">TRIP AH-1</strain>
    </source>
</reference>
<gene>
    <name evidence="1" type="ORF">PITCH_A1920050</name>
</gene>
<evidence type="ECO:0000313" key="1">
    <source>
        <dbReference type="EMBL" id="SPD73711.1"/>
    </source>
</evidence>